<organism evidence="2 3">
    <name type="scientific">Ancylostoma caninum</name>
    <name type="common">Dog hookworm</name>
    <dbReference type="NCBI Taxonomy" id="29170"/>
    <lineage>
        <taxon>Eukaryota</taxon>
        <taxon>Metazoa</taxon>
        <taxon>Ecdysozoa</taxon>
        <taxon>Nematoda</taxon>
        <taxon>Chromadorea</taxon>
        <taxon>Rhabditida</taxon>
        <taxon>Rhabditina</taxon>
        <taxon>Rhabditomorpha</taxon>
        <taxon>Strongyloidea</taxon>
        <taxon>Ancylostomatidae</taxon>
        <taxon>Ancylostomatinae</taxon>
        <taxon>Ancylostoma</taxon>
    </lineage>
</organism>
<feature type="domain" description="SH2" evidence="1">
    <location>
        <begin position="4"/>
        <end position="30"/>
    </location>
</feature>
<gene>
    <name evidence="2" type="ORF">ANCCAN_21747</name>
</gene>
<accession>A0A368FNM4</accession>
<evidence type="ECO:0000259" key="1">
    <source>
        <dbReference type="Pfam" id="PF00017"/>
    </source>
</evidence>
<dbReference type="InterPro" id="IPR000980">
    <property type="entry name" value="SH2"/>
</dbReference>
<reference evidence="2 3" key="1">
    <citation type="submission" date="2014-10" db="EMBL/GenBank/DDBJ databases">
        <title>Draft genome of the hookworm Ancylostoma caninum.</title>
        <authorList>
            <person name="Mitreva M."/>
        </authorList>
    </citation>
    <scope>NUCLEOTIDE SEQUENCE [LARGE SCALE GENOMIC DNA]</scope>
    <source>
        <strain evidence="2 3">Baltimore</strain>
    </source>
</reference>
<dbReference type="EMBL" id="JOJR01001091">
    <property type="protein sequence ID" value="RCN32440.1"/>
    <property type="molecule type" value="Genomic_DNA"/>
</dbReference>
<keyword evidence="3" id="KW-1185">Reference proteome</keyword>
<dbReference type="InterPro" id="IPR036860">
    <property type="entry name" value="SH2_dom_sf"/>
</dbReference>
<name>A0A368FNM4_ANCCA</name>
<dbReference type="Pfam" id="PF00017">
    <property type="entry name" value="SH2"/>
    <property type="match status" value="1"/>
</dbReference>
<proteinExistence type="predicted"/>
<dbReference type="Gene3D" id="3.30.505.10">
    <property type="entry name" value="SH2 domain"/>
    <property type="match status" value="1"/>
</dbReference>
<evidence type="ECO:0000313" key="3">
    <source>
        <dbReference type="Proteomes" id="UP000252519"/>
    </source>
</evidence>
<dbReference type="Proteomes" id="UP000252519">
    <property type="component" value="Unassembled WGS sequence"/>
</dbReference>
<evidence type="ECO:0000313" key="2">
    <source>
        <dbReference type="EMBL" id="RCN32440.1"/>
    </source>
</evidence>
<comment type="caution">
    <text evidence="2">The sequence shown here is derived from an EMBL/GenBank/DDBJ whole genome shotgun (WGS) entry which is preliminary data.</text>
</comment>
<sequence>MLCEEGSFLVRDSHSDNHLFTVSYRHEAENAISSFIDEALKLKRLEFTYDTRCHEFSYFHDYSTCVA</sequence>
<protein>
    <recommendedName>
        <fullName evidence="1">SH2 domain-containing protein</fullName>
    </recommendedName>
</protein>
<dbReference type="AlphaFoldDB" id="A0A368FNM4"/>
<dbReference type="SUPFAM" id="SSF55550">
    <property type="entry name" value="SH2 domain"/>
    <property type="match status" value="1"/>
</dbReference>